<reference evidence="3" key="2">
    <citation type="submission" date="2023-05" db="EMBL/GenBank/DDBJ databases">
        <authorList>
            <consortium name="Lawrence Berkeley National Laboratory"/>
            <person name="Steindorff A."/>
            <person name="Hensen N."/>
            <person name="Bonometti L."/>
            <person name="Westerberg I."/>
            <person name="Brannstrom I.O."/>
            <person name="Guillou S."/>
            <person name="Cros-Aarteil S."/>
            <person name="Calhoun S."/>
            <person name="Haridas S."/>
            <person name="Kuo A."/>
            <person name="Mondo S."/>
            <person name="Pangilinan J."/>
            <person name="Riley R."/>
            <person name="Labutti K."/>
            <person name="Andreopoulos B."/>
            <person name="Lipzen A."/>
            <person name="Chen C."/>
            <person name="Yanf M."/>
            <person name="Daum C."/>
            <person name="Ng V."/>
            <person name="Clum A."/>
            <person name="Ohm R."/>
            <person name="Martin F."/>
            <person name="Silar P."/>
            <person name="Natvig D."/>
            <person name="Lalanne C."/>
            <person name="Gautier V."/>
            <person name="Ament-Velasquez S.L."/>
            <person name="Kruys A."/>
            <person name="Hutchinson M.I."/>
            <person name="Powell A.J."/>
            <person name="Barry K."/>
            <person name="Miller A.N."/>
            <person name="Grigoriev I.V."/>
            <person name="Debuchy R."/>
            <person name="Gladieux P."/>
            <person name="Thoren M.H."/>
            <person name="Johannesson H."/>
        </authorList>
    </citation>
    <scope>NUCLEOTIDE SEQUENCE</scope>
    <source>
        <strain evidence="3">CBS 892.96</strain>
    </source>
</reference>
<accession>A0AAN7A3G3</accession>
<comment type="caution">
    <text evidence="3">The sequence shown here is derived from an EMBL/GenBank/DDBJ whole genome shotgun (WGS) entry which is preliminary data.</text>
</comment>
<proteinExistence type="predicted"/>
<dbReference type="InterPro" id="IPR007111">
    <property type="entry name" value="NACHT_NTPase"/>
</dbReference>
<feature type="domain" description="NACHT" evidence="2">
    <location>
        <begin position="256"/>
        <end position="407"/>
    </location>
</feature>
<gene>
    <name evidence="3" type="ORF">QBC36DRAFT_389326</name>
</gene>
<dbReference type="AlphaFoldDB" id="A0AAN7A3G3"/>
<name>A0AAN7A3G3_9PEZI</name>
<keyword evidence="4" id="KW-1185">Reference proteome</keyword>
<sequence>MESLTALAVAGNILQFIEFVGKLFINTNRIFSIEGASTNTAHLDQICRQLTAFSTRLHNGHSPLTLPNDLVESAIFCRKDCNRLLEITAKLKAKASKSKTSRCWSSFKLALAEVCQTSEIEALRLRISEHRSQMTAQLCIMSRFWEKFNDIRHKELLNTLQPLEILVQTLKNPSDPEVEGLDRLCLGLSTLSLDTRQYVAEAKVLKSLHYPEMPLRYDIISDAHKVTLNWAFRSQSDEGTSMRFGALNNWMTGTDGLFWISGKPGSGKSTLVKFLVDNPSTGNLLRKWSCGQQITMAAHYFTIHGTPIQRSLEGLLRSLVYSILRQEPKLISELLPERIQNQDQDTPWTLQELQLVVQRASEQQSRMRICFFIDGLDEYSGDHLEICETLLQLSRSPSVKLCVSSRPWNVFEDALGNKPHLKLYMQDLTRHDIHQYIVAVLHAHPRWSILADEAGSDKADALVGDIVSRASGVFLWVTLVTRLLREGLTNDDSIRDLKRRVDSFPSDLGPFFRLILSTVDPFYQDRMARSLLFALHAQEPLHIQMYMFHDREYDDEDYALAEPKRIVATTEDAEWRRTSQAARVFRRINGWCKGLLERNHDRIEFLHRTQTLKEKANNNNTNFSYTKRPEEGMPEVENPLVILGPFVNKVEKMLVYARRLEAMGGSSVFSAASLLDNMDSSIDRLPSEQHDGKTITMARMIYRYQILKAGLKEYLVTKLPNTSYFDRLSFSRLTDQSPLSVILEEPPTKDFFQWAAKAIMDSGHSPNDIVHPCDRTPWERFLMVTTSIFFRNDELPAFITALENDAFLILLGYGADPNGLVLIHAEKAQWDIPVWFKFLLYAAYLPSLSKHTTAYEATLDVMLKGAEPEVLFQSLQRPRRRTIPRFITDLTSGRTVLQTFAKSLSRLTPVERGKFAGARDWLVKMLPGDIKDEAFSLLDSLDLDSAGIGDLRREHGKAIATGCKRDLKVAGFVDDSFGDWKKSKRL</sequence>
<evidence type="ECO:0000259" key="2">
    <source>
        <dbReference type="PROSITE" id="PS50837"/>
    </source>
</evidence>
<dbReference type="InterPro" id="IPR056884">
    <property type="entry name" value="NPHP3-like_N"/>
</dbReference>
<dbReference type="SUPFAM" id="SSF52540">
    <property type="entry name" value="P-loop containing nucleoside triphosphate hydrolases"/>
    <property type="match status" value="1"/>
</dbReference>
<dbReference type="Proteomes" id="UP001302321">
    <property type="component" value="Unassembled WGS sequence"/>
</dbReference>
<evidence type="ECO:0000313" key="3">
    <source>
        <dbReference type="EMBL" id="KAK4173976.1"/>
    </source>
</evidence>
<reference evidence="3" key="1">
    <citation type="journal article" date="2023" name="Mol. Phylogenet. Evol.">
        <title>Genome-scale phylogeny and comparative genomics of the fungal order Sordariales.</title>
        <authorList>
            <person name="Hensen N."/>
            <person name="Bonometti L."/>
            <person name="Westerberg I."/>
            <person name="Brannstrom I.O."/>
            <person name="Guillou S."/>
            <person name="Cros-Aarteil S."/>
            <person name="Calhoun S."/>
            <person name="Haridas S."/>
            <person name="Kuo A."/>
            <person name="Mondo S."/>
            <person name="Pangilinan J."/>
            <person name="Riley R."/>
            <person name="LaButti K."/>
            <person name="Andreopoulos B."/>
            <person name="Lipzen A."/>
            <person name="Chen C."/>
            <person name="Yan M."/>
            <person name="Daum C."/>
            <person name="Ng V."/>
            <person name="Clum A."/>
            <person name="Steindorff A."/>
            <person name="Ohm R.A."/>
            <person name="Martin F."/>
            <person name="Silar P."/>
            <person name="Natvig D.O."/>
            <person name="Lalanne C."/>
            <person name="Gautier V."/>
            <person name="Ament-Velasquez S.L."/>
            <person name="Kruys A."/>
            <person name="Hutchinson M.I."/>
            <person name="Powell A.J."/>
            <person name="Barry K."/>
            <person name="Miller A.N."/>
            <person name="Grigoriev I.V."/>
            <person name="Debuchy R."/>
            <person name="Gladieux P."/>
            <person name="Hiltunen Thoren M."/>
            <person name="Johannesson H."/>
        </authorList>
    </citation>
    <scope>NUCLEOTIDE SEQUENCE</scope>
    <source>
        <strain evidence="3">CBS 892.96</strain>
    </source>
</reference>
<keyword evidence="1" id="KW-0677">Repeat</keyword>
<dbReference type="Gene3D" id="3.40.50.300">
    <property type="entry name" value="P-loop containing nucleotide triphosphate hydrolases"/>
    <property type="match status" value="1"/>
</dbReference>
<dbReference type="Pfam" id="PF24883">
    <property type="entry name" value="NPHP3_N"/>
    <property type="match status" value="1"/>
</dbReference>
<dbReference type="InterPro" id="IPR027417">
    <property type="entry name" value="P-loop_NTPase"/>
</dbReference>
<organism evidence="3 4">
    <name type="scientific">Triangularia setosa</name>
    <dbReference type="NCBI Taxonomy" id="2587417"/>
    <lineage>
        <taxon>Eukaryota</taxon>
        <taxon>Fungi</taxon>
        <taxon>Dikarya</taxon>
        <taxon>Ascomycota</taxon>
        <taxon>Pezizomycotina</taxon>
        <taxon>Sordariomycetes</taxon>
        <taxon>Sordariomycetidae</taxon>
        <taxon>Sordariales</taxon>
        <taxon>Podosporaceae</taxon>
        <taxon>Triangularia</taxon>
    </lineage>
</organism>
<evidence type="ECO:0000256" key="1">
    <source>
        <dbReference type="ARBA" id="ARBA00022737"/>
    </source>
</evidence>
<dbReference type="PANTHER" id="PTHR10039">
    <property type="entry name" value="AMELOGENIN"/>
    <property type="match status" value="1"/>
</dbReference>
<evidence type="ECO:0000313" key="4">
    <source>
        <dbReference type="Proteomes" id="UP001302321"/>
    </source>
</evidence>
<dbReference type="EMBL" id="MU866308">
    <property type="protein sequence ID" value="KAK4173976.1"/>
    <property type="molecule type" value="Genomic_DNA"/>
</dbReference>
<protein>
    <recommendedName>
        <fullName evidence="2">NACHT domain-containing protein</fullName>
    </recommendedName>
</protein>
<dbReference type="PROSITE" id="PS50837">
    <property type="entry name" value="NACHT"/>
    <property type="match status" value="1"/>
</dbReference>
<dbReference type="PANTHER" id="PTHR10039:SF5">
    <property type="entry name" value="NACHT DOMAIN-CONTAINING PROTEIN"/>
    <property type="match status" value="1"/>
</dbReference>